<dbReference type="Proteomes" id="UP001208570">
    <property type="component" value="Unassembled WGS sequence"/>
</dbReference>
<feature type="region of interest" description="Disordered" evidence="2">
    <location>
        <begin position="42"/>
        <end position="93"/>
    </location>
</feature>
<dbReference type="AlphaFoldDB" id="A0AAD9JPU0"/>
<name>A0AAD9JPU0_9ANNE</name>
<keyword evidence="5" id="KW-1185">Reference proteome</keyword>
<dbReference type="EMBL" id="JAODUP010000201">
    <property type="protein sequence ID" value="KAK2157004.1"/>
    <property type="molecule type" value="Genomic_DNA"/>
</dbReference>
<accession>A0AAD9JPU0</accession>
<evidence type="ECO:0000313" key="4">
    <source>
        <dbReference type="EMBL" id="KAK2157004.1"/>
    </source>
</evidence>
<evidence type="ECO:0000256" key="1">
    <source>
        <dbReference type="ARBA" id="ARBA00022884"/>
    </source>
</evidence>
<comment type="caution">
    <text evidence="4">The sequence shown here is derived from an EMBL/GenBank/DDBJ whole genome shotgun (WGS) entry which is preliminary data.</text>
</comment>
<gene>
    <name evidence="4" type="ORF">LSH36_201g07037</name>
</gene>
<proteinExistence type="predicted"/>
<keyword evidence="1" id="KW-0694">RNA-binding</keyword>
<dbReference type="Pfam" id="PF13865">
    <property type="entry name" value="FoP_duplication"/>
    <property type="match status" value="1"/>
</dbReference>
<protein>
    <recommendedName>
        <fullName evidence="3">Chromatin target of PRMT1 protein C-terminal domain-containing protein</fullName>
    </recommendedName>
</protein>
<sequence>MNLKTMGWMILSGRPMKIQLVGDTTAPVSALQRTGTAKVFAAKKSPRGGRGGFGAGRGRGRGGRGGRGAKTVPPSKEDLDAQLDAYNARMETE</sequence>
<evidence type="ECO:0000313" key="5">
    <source>
        <dbReference type="Proteomes" id="UP001208570"/>
    </source>
</evidence>
<feature type="domain" description="Chromatin target of PRMT1 protein C-terminal" evidence="3">
    <location>
        <begin position="22"/>
        <end position="93"/>
    </location>
</feature>
<evidence type="ECO:0000259" key="3">
    <source>
        <dbReference type="SMART" id="SM01218"/>
    </source>
</evidence>
<organism evidence="4 5">
    <name type="scientific">Paralvinella palmiformis</name>
    <dbReference type="NCBI Taxonomy" id="53620"/>
    <lineage>
        <taxon>Eukaryota</taxon>
        <taxon>Metazoa</taxon>
        <taxon>Spiralia</taxon>
        <taxon>Lophotrochozoa</taxon>
        <taxon>Annelida</taxon>
        <taxon>Polychaeta</taxon>
        <taxon>Sedentaria</taxon>
        <taxon>Canalipalpata</taxon>
        <taxon>Terebellida</taxon>
        <taxon>Terebelliformia</taxon>
        <taxon>Alvinellidae</taxon>
        <taxon>Paralvinella</taxon>
    </lineage>
</organism>
<reference evidence="4" key="1">
    <citation type="journal article" date="2023" name="Mol. Biol. Evol.">
        <title>Third-Generation Sequencing Reveals the Adaptive Role of the Epigenome in Three Deep-Sea Polychaetes.</title>
        <authorList>
            <person name="Perez M."/>
            <person name="Aroh O."/>
            <person name="Sun Y."/>
            <person name="Lan Y."/>
            <person name="Juniper S.K."/>
            <person name="Young C.R."/>
            <person name="Angers B."/>
            <person name="Qian P.Y."/>
        </authorList>
    </citation>
    <scope>NUCLEOTIDE SEQUENCE</scope>
    <source>
        <strain evidence="4">P08H-3</strain>
    </source>
</reference>
<evidence type="ECO:0000256" key="2">
    <source>
        <dbReference type="SAM" id="MobiDB-lite"/>
    </source>
</evidence>
<feature type="compositionally biased region" description="Gly residues" evidence="2">
    <location>
        <begin position="48"/>
        <end position="57"/>
    </location>
</feature>
<dbReference type="SMART" id="SM01218">
    <property type="entry name" value="FoP_duplication"/>
    <property type="match status" value="1"/>
</dbReference>
<dbReference type="InterPro" id="IPR025715">
    <property type="entry name" value="FoP_C"/>
</dbReference>
<dbReference type="GO" id="GO:0003723">
    <property type="term" value="F:RNA binding"/>
    <property type="evidence" value="ECO:0007669"/>
    <property type="project" value="UniProtKB-KW"/>
</dbReference>